<dbReference type="EMBL" id="MINN01000139">
    <property type="protein sequence ID" value="OIU67661.1"/>
    <property type="molecule type" value="Genomic_DNA"/>
</dbReference>
<evidence type="ECO:0000313" key="2">
    <source>
        <dbReference type="EMBL" id="OIU67661.1"/>
    </source>
</evidence>
<evidence type="ECO:0000256" key="1">
    <source>
        <dbReference type="SAM" id="Phobius"/>
    </source>
</evidence>
<accession>A0A1J6VQP5</accession>
<name>A0A1J6VQP5_9BACI</name>
<keyword evidence="1" id="KW-0472">Membrane</keyword>
<sequence>MFFPFIFAMFGIYLATYERKFRTIKIRAVQTGWKTNLLSKQLSMYISSTLIVSISLLTSYIIGMVLYQFVVQDIPASEFKLEAIPESHNIFLQYFLSLFICFIFSTLGFYLGTILKGYMAPTLIFVVYNFIIPILGKFDIRNMLALLGHKVFDFKGRVQLFIPTEMSLSLVFISLFLLVVLSTVITYYVSEKQTKYVI</sequence>
<organism evidence="2 3">
    <name type="scientific">Rossellomorea aquimaris</name>
    <dbReference type="NCBI Taxonomy" id="189382"/>
    <lineage>
        <taxon>Bacteria</taxon>
        <taxon>Bacillati</taxon>
        <taxon>Bacillota</taxon>
        <taxon>Bacilli</taxon>
        <taxon>Bacillales</taxon>
        <taxon>Bacillaceae</taxon>
        <taxon>Rossellomorea</taxon>
    </lineage>
</organism>
<keyword evidence="1" id="KW-0812">Transmembrane</keyword>
<evidence type="ECO:0000313" key="3">
    <source>
        <dbReference type="Proteomes" id="UP000182062"/>
    </source>
</evidence>
<proteinExistence type="predicted"/>
<protein>
    <recommendedName>
        <fullName evidence="4">ABC-2 family transporter protein</fullName>
    </recommendedName>
</protein>
<keyword evidence="1" id="KW-1133">Transmembrane helix</keyword>
<keyword evidence="3" id="KW-1185">Reference proteome</keyword>
<feature type="transmembrane region" description="Helical" evidence="1">
    <location>
        <begin position="118"/>
        <end position="136"/>
    </location>
</feature>
<dbReference type="AlphaFoldDB" id="A0A1J6VQP5"/>
<feature type="transmembrane region" description="Helical" evidence="1">
    <location>
        <begin position="168"/>
        <end position="189"/>
    </location>
</feature>
<evidence type="ECO:0008006" key="4">
    <source>
        <dbReference type="Google" id="ProtNLM"/>
    </source>
</evidence>
<reference evidence="2 3" key="1">
    <citation type="submission" date="2016-09" db="EMBL/GenBank/DDBJ databases">
        <title>Bacillus aquimaris SAMM genome sequence reveals colonization and biosurfactant production capacities.</title>
        <authorList>
            <person name="Waghmode S.R."/>
            <person name="Suryavanshi M.V."/>
        </authorList>
    </citation>
    <scope>NUCLEOTIDE SEQUENCE [LARGE SCALE GENOMIC DNA]</scope>
    <source>
        <strain evidence="2 3">SAMM</strain>
    </source>
</reference>
<feature type="transmembrane region" description="Helical" evidence="1">
    <location>
        <begin position="44"/>
        <end position="70"/>
    </location>
</feature>
<comment type="caution">
    <text evidence="2">The sequence shown here is derived from an EMBL/GenBank/DDBJ whole genome shotgun (WGS) entry which is preliminary data.</text>
</comment>
<dbReference type="Proteomes" id="UP000182062">
    <property type="component" value="Unassembled WGS sequence"/>
</dbReference>
<gene>
    <name evidence="2" type="ORF">BHE18_12590</name>
</gene>
<feature type="transmembrane region" description="Helical" evidence="1">
    <location>
        <begin position="90"/>
        <end position="111"/>
    </location>
</feature>